<name>A0A2K8QRP9_9GAMM</name>
<dbReference type="GeneID" id="66566724"/>
<dbReference type="EMBL" id="CP025003">
    <property type="protein sequence ID" value="ATZ96164.1"/>
    <property type="molecule type" value="Genomic_DNA"/>
</dbReference>
<evidence type="ECO:0000313" key="2">
    <source>
        <dbReference type="Proteomes" id="UP000231901"/>
    </source>
</evidence>
<keyword evidence="2" id="KW-1185">Reference proteome</keyword>
<proteinExistence type="predicted"/>
<accession>A0A2K8QRP9</accession>
<evidence type="ECO:0000313" key="1">
    <source>
        <dbReference type="EMBL" id="ATZ96164.1"/>
    </source>
</evidence>
<gene>
    <name evidence="1" type="ORF">CVE23_20615</name>
</gene>
<reference evidence="2" key="1">
    <citation type="journal article" date="2018" name="Genome Announc.">
        <title>Complete genome sequence of a Dickeya fangzhongdai type strain causing bleeding canker of pear tree trunks.</title>
        <authorList>
            <person name="Zhao Y."/>
            <person name="Tian Y."/>
            <person name="Li X."/>
            <person name="Hu B."/>
        </authorList>
    </citation>
    <scope>NUCLEOTIDE SEQUENCE [LARGE SCALE GENOMIC DNA]</scope>
    <source>
        <strain evidence="2">DSM 101947</strain>
    </source>
</reference>
<dbReference type="Proteomes" id="UP000231901">
    <property type="component" value="Chromosome"/>
</dbReference>
<dbReference type="KEGG" id="dfn:CVE23_20615"/>
<protein>
    <submittedName>
        <fullName evidence="1">Uncharacterized protein</fullName>
    </submittedName>
</protein>
<dbReference type="RefSeq" id="WP_049854234.1">
    <property type="nucleotide sequence ID" value="NZ_BMJF01000017.1"/>
</dbReference>
<dbReference type="OrthoDB" id="9918729at2"/>
<organism evidence="1 2">
    <name type="scientific">Dickeya fangzhongdai</name>
    <dbReference type="NCBI Taxonomy" id="1778540"/>
    <lineage>
        <taxon>Bacteria</taxon>
        <taxon>Pseudomonadati</taxon>
        <taxon>Pseudomonadota</taxon>
        <taxon>Gammaproteobacteria</taxon>
        <taxon>Enterobacterales</taxon>
        <taxon>Pectobacteriaceae</taxon>
        <taxon>Dickeya</taxon>
    </lineage>
</organism>
<dbReference type="AlphaFoldDB" id="A0A2K8QRP9"/>
<sequence>MSEAMVSESIVESEWILKGFWTRVRFAYQTTHGGWSDIDVLAYDPEEKHLVISESKVRGPKKDIYAYTEHTKQRYGSILEYDANHYFSFLDHLPLVCADGVIFSNFNKMVKRLTVQLVSNYVIDSSLLAEAEQTVLEKVHRLFPDTNMQIHIMLDSTIDVISRVISLESESTRGRRYGHPMLDIAREINRYSHPTIHYAGQGKVKTAAVREQINSVLESVLNKKTSQ</sequence>